<keyword evidence="7" id="KW-1185">Reference proteome</keyword>
<dbReference type="EMBL" id="CP061336">
    <property type="protein sequence ID" value="QNU67884.1"/>
    <property type="molecule type" value="Genomic_DNA"/>
</dbReference>
<evidence type="ECO:0000256" key="1">
    <source>
        <dbReference type="ARBA" id="ARBA00004236"/>
    </source>
</evidence>
<dbReference type="GO" id="GO:0005886">
    <property type="term" value="C:plasma membrane"/>
    <property type="evidence" value="ECO:0007669"/>
    <property type="project" value="UniProtKB-SubCell"/>
</dbReference>
<evidence type="ECO:0000256" key="3">
    <source>
        <dbReference type="ARBA" id="ARBA00022692"/>
    </source>
</evidence>
<dbReference type="AlphaFoldDB" id="A0A4U7JDH5"/>
<protein>
    <submittedName>
        <fullName evidence="6">OadG family protein</fullName>
    </submittedName>
</protein>
<dbReference type="GO" id="GO:0015081">
    <property type="term" value="F:sodium ion transmembrane transporter activity"/>
    <property type="evidence" value="ECO:0007669"/>
    <property type="project" value="InterPro"/>
</dbReference>
<accession>A0A4U7JDH5</accession>
<name>A0A4U7JDH5_9FIRM</name>
<dbReference type="GO" id="GO:0036376">
    <property type="term" value="P:sodium ion export across plasma membrane"/>
    <property type="evidence" value="ECO:0007669"/>
    <property type="project" value="InterPro"/>
</dbReference>
<keyword evidence="4" id="KW-1133">Transmembrane helix</keyword>
<evidence type="ECO:0000313" key="6">
    <source>
        <dbReference type="EMBL" id="QNU67884.1"/>
    </source>
</evidence>
<dbReference type="OrthoDB" id="1958004at2"/>
<organism evidence="6 7">
    <name type="scientific">Ruminiclostridium herbifermentans</name>
    <dbReference type="NCBI Taxonomy" id="2488810"/>
    <lineage>
        <taxon>Bacteria</taxon>
        <taxon>Bacillati</taxon>
        <taxon>Bacillota</taxon>
        <taxon>Clostridia</taxon>
        <taxon>Eubacteriales</taxon>
        <taxon>Oscillospiraceae</taxon>
        <taxon>Ruminiclostridium</taxon>
    </lineage>
</organism>
<evidence type="ECO:0000256" key="2">
    <source>
        <dbReference type="ARBA" id="ARBA00022475"/>
    </source>
</evidence>
<dbReference type="Proteomes" id="UP000306409">
    <property type="component" value="Chromosome"/>
</dbReference>
<gene>
    <name evidence="6" type="ORF">EHE19_005390</name>
</gene>
<evidence type="ECO:0000256" key="4">
    <source>
        <dbReference type="ARBA" id="ARBA00022989"/>
    </source>
</evidence>
<keyword evidence="5" id="KW-0472">Membrane</keyword>
<keyword evidence="3" id="KW-0812">Transmembrane</keyword>
<dbReference type="InterPro" id="IPR005899">
    <property type="entry name" value="Na_pump_deCOase"/>
</dbReference>
<dbReference type="RefSeq" id="WP_137698420.1">
    <property type="nucleotide sequence ID" value="NZ_CP061336.1"/>
</dbReference>
<dbReference type="Pfam" id="PF04277">
    <property type="entry name" value="OAD_gamma"/>
    <property type="match status" value="1"/>
</dbReference>
<dbReference type="KEGG" id="rher:EHE19_005390"/>
<proteinExistence type="predicted"/>
<reference evidence="6 7" key="1">
    <citation type="submission" date="2020-09" db="EMBL/GenBank/DDBJ databases">
        <title>Characterization and genome sequencing of Ruminiclostridium sp. nov. MA18.</title>
        <authorList>
            <person name="Rettenmaier R."/>
            <person name="Kowollik M.-L."/>
            <person name="Liebl W."/>
            <person name="Zverlov V."/>
        </authorList>
    </citation>
    <scope>NUCLEOTIDE SEQUENCE [LARGE SCALE GENOMIC DNA]</scope>
    <source>
        <strain evidence="6 7">MA18</strain>
    </source>
</reference>
<evidence type="ECO:0000313" key="7">
    <source>
        <dbReference type="Proteomes" id="UP000306409"/>
    </source>
</evidence>
<keyword evidence="2" id="KW-1003">Cell membrane</keyword>
<sequence>MNIIESLVVSIFSIALVFFVLAFLYFLVKILTKLLSSINAKLIESQGNKTSAPDTDTNESTNSIECSSGELKLINVDERTAALIMAIVSDETKIPLSELIFKSIKAVD</sequence>
<comment type="subcellular location">
    <subcellularLocation>
        <location evidence="1">Cell membrane</location>
    </subcellularLocation>
</comment>
<evidence type="ECO:0000256" key="5">
    <source>
        <dbReference type="ARBA" id="ARBA00023136"/>
    </source>
</evidence>